<comment type="catalytic activity">
    <reaction evidence="15">
        <text>Preferential cleavage: (Ac)2-L-Lys-D-Ala-|-D-Ala. Also transpeptidation of peptidyl-alanyl moieties that are N-acyl substituents of D-alanine.</text>
        <dbReference type="EC" id="3.4.16.4"/>
    </reaction>
</comment>
<keyword evidence="14" id="KW-0961">Cell wall biogenesis/degradation</keyword>
<proteinExistence type="inferred from homology"/>
<dbReference type="GO" id="GO:0009252">
    <property type="term" value="P:peptidoglycan biosynthetic process"/>
    <property type="evidence" value="ECO:0007669"/>
    <property type="project" value="UniProtKB-KW"/>
</dbReference>
<name>A0A1F6BJS8_9BACT</name>
<keyword evidence="17" id="KW-0812">Transmembrane</keyword>
<evidence type="ECO:0000256" key="17">
    <source>
        <dbReference type="SAM" id="Phobius"/>
    </source>
</evidence>
<dbReference type="PANTHER" id="PTHR32282">
    <property type="entry name" value="BINDING PROTEIN TRANSPEPTIDASE, PUTATIVE-RELATED"/>
    <property type="match status" value="1"/>
</dbReference>
<keyword evidence="7" id="KW-0328">Glycosyltransferase</keyword>
<evidence type="ECO:0000256" key="6">
    <source>
        <dbReference type="ARBA" id="ARBA00022670"/>
    </source>
</evidence>
<keyword evidence="10" id="KW-0133">Cell shape</keyword>
<evidence type="ECO:0000256" key="11">
    <source>
        <dbReference type="ARBA" id="ARBA00022984"/>
    </source>
</evidence>
<keyword evidence="5" id="KW-0121">Carboxypeptidase</keyword>
<keyword evidence="11" id="KW-0573">Peptidoglycan synthesis</keyword>
<keyword evidence="9" id="KW-0378">Hydrolase</keyword>
<dbReference type="Gene3D" id="1.10.3810.10">
    <property type="entry name" value="Biosynthetic peptidoglycan transglycosylase-like"/>
    <property type="match status" value="1"/>
</dbReference>
<feature type="domain" description="Penicillin-binding protein transpeptidase" evidence="18">
    <location>
        <begin position="408"/>
        <end position="689"/>
    </location>
</feature>
<dbReference type="GO" id="GO:0005886">
    <property type="term" value="C:plasma membrane"/>
    <property type="evidence" value="ECO:0007669"/>
    <property type="project" value="UniProtKB-SubCell"/>
</dbReference>
<evidence type="ECO:0000256" key="7">
    <source>
        <dbReference type="ARBA" id="ARBA00022676"/>
    </source>
</evidence>
<dbReference type="Proteomes" id="UP000176228">
    <property type="component" value="Unassembled WGS sequence"/>
</dbReference>
<keyword evidence="12 17" id="KW-0472">Membrane</keyword>
<feature type="domain" description="Glycosyl transferase family 51" evidence="19">
    <location>
        <begin position="145"/>
        <end position="320"/>
    </location>
</feature>
<sequence>MSLNKFLLLIVLVFKEIGDLVILTVRLIFSVFFSTYKIILYVINSLIFFLKPLTKPVLPKSLPKAASMKKRGRPKKFRLPVPRIHLNRRIRLLLLKSKFFLLGLLTFALLLIFFQLNSFIQSLPNPELLTTAPFKATTKIFDRKGKLLYEIYGDENRTPVKLKEIPASIIEATIAIEDNEFFLHNGFSLKGIMRAVYKNLTSDTLEGGSTITQQLIRSAYLSPEKSLYRKIREVIVSVWAEQIYSKNQILEMYLNQVPYGGTAWGIEAASQTYFGKSVKEINLAESAFLAGLPAAPSRYSPFGAQPFDYKKRQLSVLLSMFKEGYINQDQLETAKEEALNFKSPRLPIAAPHFVMYVKELLEKYYGPRLTETGGLRITTTLDLDLNNEIQAIVFDEVVALENLNVTNGAAVVTDPKNGEILAMVGSKDYFDTENDGNVNLALSLRQPGSSIKVVNYAAALKEGYTAASLLADTPITYYFAGQNYSPVNYDGRFHGTVSLRTALASSYNVPAVKVLSSIGVERMVEQGKKMGIKSWTKPDRFGLSLTLGGGDVTMLDMARVYGTLANSGKMEDLTPFIRITDQNGNSLTLPKSNATGEATSPEIAFILTDILSDNLARSPAFGLSSALYLPGYKIAVKTGTSDNKRDNWTIGYTPDYTVTVWVGNNDNSPMNPQLTSGVTGAAPVWQKIMRLLTSKYQASSLFTVPENITVVSCSGRNEYFIKGTVPSSPCLKETSPTPESAP</sequence>
<dbReference type="Pfam" id="PF00905">
    <property type="entry name" value="Transpeptidase"/>
    <property type="match status" value="1"/>
</dbReference>
<dbReference type="InterPro" id="IPR050396">
    <property type="entry name" value="Glycosyltr_51/Transpeptidase"/>
</dbReference>
<dbReference type="NCBIfam" id="TIGR02074">
    <property type="entry name" value="PBP_1a_fam"/>
    <property type="match status" value="1"/>
</dbReference>
<evidence type="ECO:0000256" key="16">
    <source>
        <dbReference type="ARBA" id="ARBA00049902"/>
    </source>
</evidence>
<dbReference type="STRING" id="1798391.A2968_01500"/>
<keyword evidence="8" id="KW-0808">Transferase</keyword>
<evidence type="ECO:0000259" key="19">
    <source>
        <dbReference type="Pfam" id="PF00912"/>
    </source>
</evidence>
<reference evidence="20 21" key="1">
    <citation type="journal article" date="2016" name="Nat. Commun.">
        <title>Thousands of microbial genomes shed light on interconnected biogeochemical processes in an aquifer system.</title>
        <authorList>
            <person name="Anantharaman K."/>
            <person name="Brown C.T."/>
            <person name="Hug L.A."/>
            <person name="Sharon I."/>
            <person name="Castelle C.J."/>
            <person name="Probst A.J."/>
            <person name="Thomas B.C."/>
            <person name="Singh A."/>
            <person name="Wilkins M.J."/>
            <person name="Karaoz U."/>
            <person name="Brodie E.L."/>
            <person name="Williams K.H."/>
            <person name="Hubbard S.S."/>
            <person name="Banfield J.F."/>
        </authorList>
    </citation>
    <scope>NUCLEOTIDE SEQUENCE [LARGE SCALE GENOMIC DNA]</scope>
</reference>
<evidence type="ECO:0000256" key="3">
    <source>
        <dbReference type="ARBA" id="ARBA00007739"/>
    </source>
</evidence>
<comment type="catalytic activity">
    <reaction evidence="16">
        <text>[GlcNAc-(1-&gt;4)-Mur2Ac(oyl-L-Ala-gamma-D-Glu-L-Lys-D-Ala-D-Ala)](n)-di-trans,octa-cis-undecaprenyl diphosphate + beta-D-GlcNAc-(1-&gt;4)-Mur2Ac(oyl-L-Ala-gamma-D-Glu-L-Lys-D-Ala-D-Ala)-di-trans,octa-cis-undecaprenyl diphosphate = [GlcNAc-(1-&gt;4)-Mur2Ac(oyl-L-Ala-gamma-D-Glu-L-Lys-D-Ala-D-Ala)](n+1)-di-trans,octa-cis-undecaprenyl diphosphate + di-trans,octa-cis-undecaprenyl diphosphate + H(+)</text>
        <dbReference type="Rhea" id="RHEA:23708"/>
        <dbReference type="Rhea" id="RHEA-COMP:9602"/>
        <dbReference type="Rhea" id="RHEA-COMP:9603"/>
        <dbReference type="ChEBI" id="CHEBI:15378"/>
        <dbReference type="ChEBI" id="CHEBI:58405"/>
        <dbReference type="ChEBI" id="CHEBI:60033"/>
        <dbReference type="ChEBI" id="CHEBI:78435"/>
        <dbReference type="EC" id="2.4.99.28"/>
    </reaction>
</comment>
<dbReference type="GO" id="GO:0008955">
    <property type="term" value="F:peptidoglycan glycosyltransferase activity"/>
    <property type="evidence" value="ECO:0007669"/>
    <property type="project" value="UniProtKB-EC"/>
</dbReference>
<keyword evidence="13" id="KW-0511">Multifunctional enzyme</keyword>
<dbReference type="GO" id="GO:0071555">
    <property type="term" value="P:cell wall organization"/>
    <property type="evidence" value="ECO:0007669"/>
    <property type="project" value="UniProtKB-KW"/>
</dbReference>
<keyword evidence="17" id="KW-1133">Transmembrane helix</keyword>
<dbReference type="InterPro" id="IPR001264">
    <property type="entry name" value="Glyco_trans_51"/>
</dbReference>
<evidence type="ECO:0000256" key="10">
    <source>
        <dbReference type="ARBA" id="ARBA00022960"/>
    </source>
</evidence>
<dbReference type="InterPro" id="IPR036950">
    <property type="entry name" value="PBP_transglycosylase"/>
</dbReference>
<comment type="similarity">
    <text evidence="3">In the N-terminal section; belongs to the glycosyltransferase 51 family.</text>
</comment>
<evidence type="ECO:0000256" key="4">
    <source>
        <dbReference type="ARBA" id="ARBA00022475"/>
    </source>
</evidence>
<feature type="transmembrane region" description="Helical" evidence="17">
    <location>
        <begin position="99"/>
        <end position="120"/>
    </location>
</feature>
<dbReference type="InterPro" id="IPR001460">
    <property type="entry name" value="PCN-bd_Tpept"/>
</dbReference>
<keyword evidence="4" id="KW-1003">Cell membrane</keyword>
<evidence type="ECO:0000256" key="2">
    <source>
        <dbReference type="ARBA" id="ARBA00007090"/>
    </source>
</evidence>
<evidence type="ECO:0000313" key="21">
    <source>
        <dbReference type="Proteomes" id="UP000176228"/>
    </source>
</evidence>
<dbReference type="SUPFAM" id="SSF56601">
    <property type="entry name" value="beta-lactamase/transpeptidase-like"/>
    <property type="match status" value="1"/>
</dbReference>
<gene>
    <name evidence="20" type="ORF">A2968_01500</name>
</gene>
<organism evidence="20 21">
    <name type="scientific">Candidatus Gottesmanbacteria bacterium RIFCSPLOWO2_01_FULL_42_22</name>
    <dbReference type="NCBI Taxonomy" id="1798391"/>
    <lineage>
        <taxon>Bacteria</taxon>
        <taxon>Candidatus Gottesmaniibacteriota</taxon>
    </lineage>
</organism>
<evidence type="ECO:0000256" key="1">
    <source>
        <dbReference type="ARBA" id="ARBA00004236"/>
    </source>
</evidence>
<evidence type="ECO:0000256" key="8">
    <source>
        <dbReference type="ARBA" id="ARBA00022679"/>
    </source>
</evidence>
<evidence type="ECO:0000256" key="9">
    <source>
        <dbReference type="ARBA" id="ARBA00022801"/>
    </source>
</evidence>
<evidence type="ECO:0000256" key="14">
    <source>
        <dbReference type="ARBA" id="ARBA00023316"/>
    </source>
</evidence>
<dbReference type="GO" id="GO:0008658">
    <property type="term" value="F:penicillin binding"/>
    <property type="evidence" value="ECO:0007669"/>
    <property type="project" value="InterPro"/>
</dbReference>
<dbReference type="GO" id="GO:0009002">
    <property type="term" value="F:serine-type D-Ala-D-Ala carboxypeptidase activity"/>
    <property type="evidence" value="ECO:0007669"/>
    <property type="project" value="UniProtKB-EC"/>
</dbReference>
<comment type="similarity">
    <text evidence="2">In the C-terminal section; belongs to the transpeptidase family.</text>
</comment>
<evidence type="ECO:0000259" key="18">
    <source>
        <dbReference type="Pfam" id="PF00905"/>
    </source>
</evidence>
<evidence type="ECO:0000256" key="5">
    <source>
        <dbReference type="ARBA" id="ARBA00022645"/>
    </source>
</evidence>
<accession>A0A1F6BJS8</accession>
<dbReference type="FunFam" id="1.10.3810.10:FF:000001">
    <property type="entry name" value="Penicillin-binding protein 1A"/>
    <property type="match status" value="1"/>
</dbReference>
<dbReference type="GO" id="GO:0006508">
    <property type="term" value="P:proteolysis"/>
    <property type="evidence" value="ECO:0007669"/>
    <property type="project" value="UniProtKB-KW"/>
</dbReference>
<keyword evidence="6" id="KW-0645">Protease</keyword>
<dbReference type="SUPFAM" id="SSF53955">
    <property type="entry name" value="Lysozyme-like"/>
    <property type="match status" value="1"/>
</dbReference>
<dbReference type="InterPro" id="IPR012338">
    <property type="entry name" value="Beta-lactam/transpept-like"/>
</dbReference>
<dbReference type="Pfam" id="PF00912">
    <property type="entry name" value="Transgly"/>
    <property type="match status" value="1"/>
</dbReference>
<comment type="subcellular location">
    <subcellularLocation>
        <location evidence="1">Cell membrane</location>
    </subcellularLocation>
</comment>
<dbReference type="EMBL" id="MFJU01000006">
    <property type="protein sequence ID" value="OGG37103.1"/>
    <property type="molecule type" value="Genomic_DNA"/>
</dbReference>
<evidence type="ECO:0000256" key="15">
    <source>
        <dbReference type="ARBA" id="ARBA00034000"/>
    </source>
</evidence>
<feature type="transmembrane region" description="Helical" evidence="17">
    <location>
        <begin position="28"/>
        <end position="50"/>
    </location>
</feature>
<evidence type="ECO:0000256" key="13">
    <source>
        <dbReference type="ARBA" id="ARBA00023268"/>
    </source>
</evidence>
<dbReference type="Gene3D" id="3.40.710.10">
    <property type="entry name" value="DD-peptidase/beta-lactamase superfamily"/>
    <property type="match status" value="1"/>
</dbReference>
<dbReference type="PANTHER" id="PTHR32282:SF11">
    <property type="entry name" value="PENICILLIN-BINDING PROTEIN 1B"/>
    <property type="match status" value="1"/>
</dbReference>
<evidence type="ECO:0000256" key="12">
    <source>
        <dbReference type="ARBA" id="ARBA00023136"/>
    </source>
</evidence>
<dbReference type="GO" id="GO:0030288">
    <property type="term" value="C:outer membrane-bounded periplasmic space"/>
    <property type="evidence" value="ECO:0007669"/>
    <property type="project" value="TreeGrafter"/>
</dbReference>
<dbReference type="InterPro" id="IPR023346">
    <property type="entry name" value="Lysozyme-like_dom_sf"/>
</dbReference>
<dbReference type="GO" id="GO:0008360">
    <property type="term" value="P:regulation of cell shape"/>
    <property type="evidence" value="ECO:0007669"/>
    <property type="project" value="UniProtKB-KW"/>
</dbReference>
<dbReference type="AlphaFoldDB" id="A0A1F6BJS8"/>
<comment type="caution">
    <text evidence="20">The sequence shown here is derived from an EMBL/GenBank/DDBJ whole genome shotgun (WGS) entry which is preliminary data.</text>
</comment>
<evidence type="ECO:0000313" key="20">
    <source>
        <dbReference type="EMBL" id="OGG37103.1"/>
    </source>
</evidence>
<protein>
    <submittedName>
        <fullName evidence="20">Uncharacterized protein</fullName>
    </submittedName>
</protein>